<dbReference type="FunFam" id="2.60.120.10:FF:000034">
    <property type="entry name" value="Homogentisate 1,2-dioxygenase"/>
    <property type="match status" value="1"/>
</dbReference>
<feature type="domain" description="Homogentisate 1,2-dioxygenase N-terminal" evidence="10">
    <location>
        <begin position="37"/>
        <end position="314"/>
    </location>
</feature>
<dbReference type="Pfam" id="PF20510">
    <property type="entry name" value="HgmA_N"/>
    <property type="match status" value="1"/>
</dbReference>
<dbReference type="GO" id="GO:0006559">
    <property type="term" value="P:L-phenylalanine catabolic process"/>
    <property type="evidence" value="ECO:0007669"/>
    <property type="project" value="UniProtKB-UniPathway"/>
</dbReference>
<dbReference type="EMBL" id="HG992977">
    <property type="protein sequence ID" value="CAE7001437.1"/>
    <property type="molecule type" value="Genomic_DNA"/>
</dbReference>
<reference evidence="11" key="1">
    <citation type="submission" date="2021-02" db="EMBL/GenBank/DDBJ databases">
        <authorList>
            <person name="Syme A R."/>
            <person name="Syme A R."/>
            <person name="Moolhuijzen P."/>
        </authorList>
    </citation>
    <scope>NUCLEOTIDE SEQUENCE</scope>
    <source>
        <strain evidence="11">W1-1</strain>
    </source>
</reference>
<dbReference type="CDD" id="cd07000">
    <property type="entry name" value="cupin_HGO_N"/>
    <property type="match status" value="1"/>
</dbReference>
<dbReference type="GO" id="GO:0051213">
    <property type="term" value="F:dioxygenase activity"/>
    <property type="evidence" value="ECO:0007669"/>
    <property type="project" value="UniProtKB-KW"/>
</dbReference>
<gene>
    <name evidence="11" type="ORF">PTTW11_01242</name>
</gene>
<dbReference type="InterPro" id="IPR046452">
    <property type="entry name" value="HgmA_N"/>
</dbReference>
<dbReference type="SUPFAM" id="SSF89796">
    <property type="entry name" value="CoA-transferase family III (CaiB/BaiF)"/>
    <property type="match status" value="1"/>
</dbReference>
<evidence type="ECO:0000256" key="6">
    <source>
        <dbReference type="ARBA" id="ARBA00023002"/>
    </source>
</evidence>
<dbReference type="SUPFAM" id="SSF51182">
    <property type="entry name" value="RmlC-like cupins"/>
    <property type="match status" value="1"/>
</dbReference>
<evidence type="ECO:0000313" key="11">
    <source>
        <dbReference type="EMBL" id="CAE7001437.1"/>
    </source>
</evidence>
<evidence type="ECO:0000313" key="12">
    <source>
        <dbReference type="Proteomes" id="UP000472372"/>
    </source>
</evidence>
<sequence>MMQDFKERKLVTDPQKAFHYTDLQRLKPTRANDPYDYQAGWGNRHQSEVIPGTLPVAQNNPQEVRFGLYTEGITYSAFAAPRAHNFSTYMYRCRPAAAHSGYIPIESKSNITNCFLSINPKVETLPEQAEWHPFPLPKEDEKIDFADGLHTLCGSGDPNIKEGIALYVYMINSNMERRAFCNTDGDFLICAQQGNLDIKTEMGKIFLQPGEICVIQRGIRFCLNLAPDTPVARGYITEVWGSMWELPDLGPLGGHGLANPRDFLYPVAAIDDELHVDWQIVNKTNGQLVAIQQNHSPFDLVAWHGNVVPYKYDLTKFSSQNSTSIDHTDPSIFTVLTAKSRDPLTPLADFLWFGPRWDVATNTFRLPYFHRNSASEFLACIYGQGLGRSDDFQPGGGSFEGGHTPHGGFHEGYQHGMRIHESQPEKILTDQLTIMIESSRLFLFTEYARKGCGTIETRGTDYKVWDALPDRFSSNKRAQELLARIKEDKIAEKQRLAPYYFGGFSHGANTSSTEGVHSEELQQYMSGKSKTNGINGTNANRSATTRLQTWRRGITSKREVDKEMVEKLPLAGIKVLDMTRVLAGPYCTQILGDLGADVIKIEHPTRGDDTRSWGPPDAPYIDGVERQFPGESAYYLSVNRNKRSVGLAFNNPTGISILHQLAQKCDVLVENYLPGSLAKYQLDYATLAKLNPSLIYASVTGYGQTGPYRDRAGYDVMVEAEMGLMHITGERDGPPVKVGVAVTDIMTGMYTAIGIQAALYSRKETGLGQWIDASLSDVQVAGLANIASSALVTGKGDSGRWGTAHATVVPYRAYKTKDTNIAVGGCNDRLYGILCDKLSRPEWKTDPRFLTNALRVKHRTTIDALVEAELMTKTTQEWLEIFEGSGMPYAAVNDIKGTMEHEHVLARNMIEEVEHPAVGKVKLVNHPVKYSRVEPKIRSPPPLLGQHTDEILREVLGYGEAEIKELREGKVVA</sequence>
<evidence type="ECO:0000256" key="2">
    <source>
        <dbReference type="ARBA" id="ARBA00022679"/>
    </source>
</evidence>
<dbReference type="Gene3D" id="3.40.50.10540">
    <property type="entry name" value="Crotonobetainyl-coa:carnitine coa-transferase, domain 1"/>
    <property type="match status" value="1"/>
</dbReference>
<dbReference type="Gene3D" id="2.60.120.10">
    <property type="entry name" value="Jelly Rolls"/>
    <property type="match status" value="1"/>
</dbReference>
<protein>
    <submittedName>
        <fullName evidence="11">Homogentisate 1-2-dioxygenase</fullName>
    </submittedName>
</protein>
<dbReference type="Gene3D" id="3.30.1540.10">
    <property type="entry name" value="formyl-coa transferase, domain 3"/>
    <property type="match status" value="1"/>
</dbReference>
<keyword evidence="8" id="KW-0585">Phenylalanine catabolism</keyword>
<name>A0A6S6VQC0_9PLEO</name>
<comment type="similarity">
    <text evidence="1">Belongs to the CoA-transferase III family.</text>
</comment>
<evidence type="ECO:0000256" key="5">
    <source>
        <dbReference type="ARBA" id="ARBA00022964"/>
    </source>
</evidence>
<dbReference type="Proteomes" id="UP000472372">
    <property type="component" value="Chromosome 1"/>
</dbReference>
<proteinExistence type="inferred from homology"/>
<dbReference type="InterPro" id="IPR011051">
    <property type="entry name" value="RmlC_Cupin_sf"/>
</dbReference>
<keyword evidence="4" id="KW-0828">Tyrosine catabolism</keyword>
<evidence type="ECO:0000256" key="4">
    <source>
        <dbReference type="ARBA" id="ARBA00022878"/>
    </source>
</evidence>
<evidence type="ECO:0000259" key="10">
    <source>
        <dbReference type="Pfam" id="PF20510"/>
    </source>
</evidence>
<keyword evidence="6" id="KW-0560">Oxidoreductase</keyword>
<organism evidence="11 12">
    <name type="scientific">Pyrenophora teres f. teres</name>
    <dbReference type="NCBI Taxonomy" id="97479"/>
    <lineage>
        <taxon>Eukaryota</taxon>
        <taxon>Fungi</taxon>
        <taxon>Dikarya</taxon>
        <taxon>Ascomycota</taxon>
        <taxon>Pezizomycotina</taxon>
        <taxon>Dothideomycetes</taxon>
        <taxon>Pleosporomycetidae</taxon>
        <taxon>Pleosporales</taxon>
        <taxon>Pleosporineae</taxon>
        <taxon>Pleosporaceae</taxon>
        <taxon>Pyrenophora</taxon>
    </lineage>
</organism>
<feature type="domain" description="Homogentisate 1,2-dioxygenase C-terminal" evidence="9">
    <location>
        <begin position="316"/>
        <end position="471"/>
    </location>
</feature>
<dbReference type="GO" id="GO:0005739">
    <property type="term" value="C:mitochondrion"/>
    <property type="evidence" value="ECO:0007669"/>
    <property type="project" value="TreeGrafter"/>
</dbReference>
<dbReference type="UniPathway" id="UPA00139">
    <property type="reaction ID" value="UER00339"/>
</dbReference>
<dbReference type="AlphaFoldDB" id="A0A6S6VQC0"/>
<dbReference type="Pfam" id="PF02515">
    <property type="entry name" value="CoA_transf_3"/>
    <property type="match status" value="1"/>
</dbReference>
<keyword evidence="5" id="KW-0223">Dioxygenase</keyword>
<dbReference type="InterPro" id="IPR003673">
    <property type="entry name" value="CoA-Trfase_fam_III"/>
</dbReference>
<keyword evidence="2" id="KW-0808">Transferase</keyword>
<dbReference type="InterPro" id="IPR050483">
    <property type="entry name" value="CoA-transferase_III_domain"/>
</dbReference>
<evidence type="ECO:0000256" key="7">
    <source>
        <dbReference type="ARBA" id="ARBA00023004"/>
    </source>
</evidence>
<dbReference type="GO" id="GO:0047369">
    <property type="term" value="F:succinate-hydroxymethylglutarate CoA-transferase activity"/>
    <property type="evidence" value="ECO:0007669"/>
    <property type="project" value="TreeGrafter"/>
</dbReference>
<dbReference type="InterPro" id="IPR044855">
    <property type="entry name" value="CoA-Trfase_III_dom3_sf"/>
</dbReference>
<evidence type="ECO:0000259" key="9">
    <source>
        <dbReference type="Pfam" id="PF04209"/>
    </source>
</evidence>
<keyword evidence="3" id="KW-0479">Metal-binding</keyword>
<keyword evidence="7" id="KW-0408">Iron</keyword>
<dbReference type="PROSITE" id="PS50096">
    <property type="entry name" value="IQ"/>
    <property type="match status" value="1"/>
</dbReference>
<accession>A0A6S6VQC0</accession>
<dbReference type="PANTHER" id="PTHR48207:SF3">
    <property type="entry name" value="SUCCINATE--HYDROXYMETHYLGLUTARATE COA-TRANSFERASE"/>
    <property type="match status" value="1"/>
</dbReference>
<dbReference type="InterPro" id="IPR014710">
    <property type="entry name" value="RmlC-like_jellyroll"/>
</dbReference>
<dbReference type="InterPro" id="IPR023606">
    <property type="entry name" value="CoA-Trfase_III_dom_1_sf"/>
</dbReference>
<dbReference type="GO" id="GO:0006572">
    <property type="term" value="P:L-tyrosine catabolic process"/>
    <property type="evidence" value="ECO:0007669"/>
    <property type="project" value="UniProtKB-KW"/>
</dbReference>
<dbReference type="InterPro" id="IPR046451">
    <property type="entry name" value="HgmA_C"/>
</dbReference>
<evidence type="ECO:0000256" key="1">
    <source>
        <dbReference type="ARBA" id="ARBA00008383"/>
    </source>
</evidence>
<evidence type="ECO:0000256" key="3">
    <source>
        <dbReference type="ARBA" id="ARBA00022723"/>
    </source>
</evidence>
<dbReference type="PANTHER" id="PTHR48207">
    <property type="entry name" value="SUCCINATE--HYDROXYMETHYLGLUTARATE COA-TRANSFERASE"/>
    <property type="match status" value="1"/>
</dbReference>
<dbReference type="GO" id="GO:0046872">
    <property type="term" value="F:metal ion binding"/>
    <property type="evidence" value="ECO:0007669"/>
    <property type="project" value="UniProtKB-KW"/>
</dbReference>
<dbReference type="Pfam" id="PF04209">
    <property type="entry name" value="HgmA_C"/>
    <property type="match status" value="1"/>
</dbReference>
<evidence type="ECO:0000256" key="8">
    <source>
        <dbReference type="ARBA" id="ARBA00023232"/>
    </source>
</evidence>